<dbReference type="EMBL" id="QXDJ01000003">
    <property type="protein sequence ID" value="RII34299.1"/>
    <property type="molecule type" value="Genomic_DNA"/>
</dbReference>
<dbReference type="RefSeq" id="WP_119367066.1">
    <property type="nucleotide sequence ID" value="NZ_QXDJ01000003.1"/>
</dbReference>
<sequence>MITTDGINLLYRLIKSNLLKAQIALAAGTTIDVPIDRTELSGNSIKIYAYVDEDAIGQITKYRLISVDGKNFLERSENLSKDDRGLLVLFEIQLQEV</sequence>
<comment type="caution">
    <text evidence="1">The sequence shown here is derived from an EMBL/GenBank/DDBJ whole genome shotgun (WGS) entry which is preliminary data.</text>
</comment>
<organism evidence="1 2">
    <name type="scientific">Clostridium chromiireducens</name>
    <dbReference type="NCBI Taxonomy" id="225345"/>
    <lineage>
        <taxon>Bacteria</taxon>
        <taxon>Bacillati</taxon>
        <taxon>Bacillota</taxon>
        <taxon>Clostridia</taxon>
        <taxon>Eubacteriales</taxon>
        <taxon>Clostridiaceae</taxon>
        <taxon>Clostridium</taxon>
    </lineage>
</organism>
<dbReference type="Proteomes" id="UP000265930">
    <property type="component" value="Unassembled WGS sequence"/>
</dbReference>
<gene>
    <name evidence="1" type="ORF">D2A34_14210</name>
</gene>
<proteinExistence type="predicted"/>
<reference evidence="1 2" key="1">
    <citation type="submission" date="2018-08" db="EMBL/GenBank/DDBJ databases">
        <title>Genome of Clostridium chromiireducens C1, DSM12136.</title>
        <authorList>
            <person name="Xing M."/>
            <person name="Wei Y."/>
            <person name="Ang E.L."/>
            <person name="Zhao H."/>
            <person name="Zhang Y."/>
        </authorList>
    </citation>
    <scope>NUCLEOTIDE SEQUENCE [LARGE SCALE GENOMIC DNA]</scope>
    <source>
        <strain evidence="1 2">C1</strain>
    </source>
</reference>
<protein>
    <submittedName>
        <fullName evidence="1">Uncharacterized protein</fullName>
    </submittedName>
</protein>
<accession>A0A399IPR3</accession>
<name>A0A399IPR3_9CLOT</name>
<evidence type="ECO:0000313" key="1">
    <source>
        <dbReference type="EMBL" id="RII34299.1"/>
    </source>
</evidence>
<evidence type="ECO:0000313" key="2">
    <source>
        <dbReference type="Proteomes" id="UP000265930"/>
    </source>
</evidence>
<dbReference type="AlphaFoldDB" id="A0A399IPR3"/>